<evidence type="ECO:0000313" key="2">
    <source>
        <dbReference type="EMBL" id="RVU21123.1"/>
    </source>
</evidence>
<comment type="caution">
    <text evidence="2">The sequence shown here is derived from an EMBL/GenBank/DDBJ whole genome shotgun (WGS) entry which is preliminary data.</text>
</comment>
<accession>A0A3S2XRB6</accession>
<evidence type="ECO:0008006" key="4">
    <source>
        <dbReference type="Google" id="ProtNLM"/>
    </source>
</evidence>
<feature type="compositionally biased region" description="Basic and acidic residues" evidence="1">
    <location>
        <begin position="172"/>
        <end position="182"/>
    </location>
</feature>
<gene>
    <name evidence="2" type="ORF">EOE48_03230</name>
</gene>
<dbReference type="OrthoDB" id="8277395at2"/>
<reference evidence="2 3" key="1">
    <citation type="submission" date="2019-01" db="EMBL/GenBank/DDBJ databases">
        <authorList>
            <person name="Chen W.-M."/>
        </authorList>
    </citation>
    <scope>NUCLEOTIDE SEQUENCE [LARGE SCALE GENOMIC DNA]</scope>
    <source>
        <strain evidence="2 3">TER-1</strain>
    </source>
</reference>
<sequence length="306" mass="34122">MTVAAPENEVSRGGGFAVAPGTGTRPGVLVAMPFDRDLIARFRATFPTAKWRRALRRWFVPGTTAEQRVDAWIAREFATLDSHADDKGRDAFAFEPLASRYLETPPDSLVVRTPYSRRVVDLLRGIASAHWDPAIRAWRVPWRGYEDLRAVWPAIEAAAAEAEPAARRARAAGRDPGRESERRRRRHPVPQADPPPLGAPVETREHGVVTFEALDADPLDPAAVATTYPFLRDRGGSFVWGWWRMPTFAELAAVLPAAGPDDPARGWWPPTRDGLDERRRRLRETAHARETRAARRAARETAPDPA</sequence>
<protein>
    <recommendedName>
        <fullName evidence="4">HARP domain-containing protein</fullName>
    </recommendedName>
</protein>
<feature type="region of interest" description="Disordered" evidence="1">
    <location>
        <begin position="163"/>
        <end position="201"/>
    </location>
</feature>
<evidence type="ECO:0000256" key="1">
    <source>
        <dbReference type="SAM" id="MobiDB-lite"/>
    </source>
</evidence>
<proteinExistence type="predicted"/>
<organism evidence="2 3">
    <name type="scientific">Methylobacterium oryzihabitans</name>
    <dbReference type="NCBI Taxonomy" id="2499852"/>
    <lineage>
        <taxon>Bacteria</taxon>
        <taxon>Pseudomonadati</taxon>
        <taxon>Pseudomonadota</taxon>
        <taxon>Alphaproteobacteria</taxon>
        <taxon>Hyphomicrobiales</taxon>
        <taxon>Methylobacteriaceae</taxon>
        <taxon>Methylobacterium</taxon>
    </lineage>
</organism>
<dbReference type="EMBL" id="SACP01000002">
    <property type="protein sequence ID" value="RVU21123.1"/>
    <property type="molecule type" value="Genomic_DNA"/>
</dbReference>
<dbReference type="AlphaFoldDB" id="A0A3S2XRB6"/>
<feature type="region of interest" description="Disordered" evidence="1">
    <location>
        <begin position="285"/>
        <end position="306"/>
    </location>
</feature>
<name>A0A3S2XRB6_9HYPH</name>
<dbReference type="Proteomes" id="UP000286997">
    <property type="component" value="Unassembled WGS sequence"/>
</dbReference>
<keyword evidence="3" id="KW-1185">Reference proteome</keyword>
<evidence type="ECO:0000313" key="3">
    <source>
        <dbReference type="Proteomes" id="UP000286997"/>
    </source>
</evidence>